<reference evidence="2 3" key="1">
    <citation type="submission" date="2019-03" db="EMBL/GenBank/DDBJ databases">
        <title>Subsurface microbial communities from deep shales in Ohio and West Virginia, USA.</title>
        <authorList>
            <person name="Wrighton K."/>
        </authorList>
    </citation>
    <scope>NUCLEOTIDE SEQUENCE [LARGE SCALE GENOMIC DNA]</scope>
    <source>
        <strain evidence="2 3">MSL 6dP</strain>
    </source>
</reference>
<comment type="caution">
    <text evidence="2">The sequence shown here is derived from an EMBL/GenBank/DDBJ whole genome shotgun (WGS) entry which is preliminary data.</text>
</comment>
<evidence type="ECO:0000313" key="2">
    <source>
        <dbReference type="EMBL" id="TDX53240.1"/>
    </source>
</evidence>
<keyword evidence="3" id="KW-1185">Reference proteome</keyword>
<evidence type="ECO:0000313" key="3">
    <source>
        <dbReference type="Proteomes" id="UP000295832"/>
    </source>
</evidence>
<accession>A0A4R8H3C0</accession>
<protein>
    <submittedName>
        <fullName evidence="2">Uncharacterized protein DUF4007</fullName>
    </submittedName>
</protein>
<dbReference type="Proteomes" id="UP000295832">
    <property type="component" value="Unassembled WGS sequence"/>
</dbReference>
<organism evidence="2 3">
    <name type="scientific">Orenia marismortui</name>
    <dbReference type="NCBI Taxonomy" id="46469"/>
    <lineage>
        <taxon>Bacteria</taxon>
        <taxon>Bacillati</taxon>
        <taxon>Bacillota</taxon>
        <taxon>Clostridia</taxon>
        <taxon>Halanaerobiales</taxon>
        <taxon>Halobacteroidaceae</taxon>
        <taxon>Orenia</taxon>
    </lineage>
</organism>
<proteinExistence type="predicted"/>
<dbReference type="EMBL" id="SOEG01000003">
    <property type="protein sequence ID" value="TDX53240.1"/>
    <property type="molecule type" value="Genomic_DNA"/>
</dbReference>
<feature type="domain" description="DUF4007" evidence="1">
    <location>
        <begin position="3"/>
        <end position="287"/>
    </location>
</feature>
<dbReference type="PROSITE" id="PS00018">
    <property type="entry name" value="EF_HAND_1"/>
    <property type="match status" value="1"/>
</dbReference>
<dbReference type="AlphaFoldDB" id="A0A4R8H3C0"/>
<dbReference type="InterPro" id="IPR025248">
    <property type="entry name" value="DUF4007"/>
</dbReference>
<evidence type="ECO:0000259" key="1">
    <source>
        <dbReference type="Pfam" id="PF13182"/>
    </source>
</evidence>
<dbReference type="RefSeq" id="WP_166667870.1">
    <property type="nucleotide sequence ID" value="NZ_SOEG01000003.1"/>
</dbReference>
<dbReference type="InterPro" id="IPR018247">
    <property type="entry name" value="EF_Hand_1_Ca_BS"/>
</dbReference>
<gene>
    <name evidence="2" type="ORF">C7959_10392</name>
</gene>
<name>A0A4R8H3C0_9FIRM</name>
<dbReference type="Pfam" id="PF13182">
    <property type="entry name" value="DUF4007"/>
    <property type="match status" value="1"/>
</dbReference>
<sequence length="300" mass="35320">MNFAKHRTFYIREGWLSKGLRVVKERPCIFTPANREEAIDYLGIGKTMVASLRFWMEATGLTEESRGSNSMIEHQLTELGEFILDNDPYFEDINSLWLIHYKLSTQEELATTWHWFFNCFSDNFFDKESFIIKLDRYIQEELGIEVAESSLKKDFLCFKNTYLYEVNQNYQENPESALTCPLKDLELIIKDQNNNFYINNNLDHLNDEILYYTILDQNDLNKDDQISFEELLENENSPGKIFRLSKNQLLNHLEVLSKKGYLEIQKGFGHNFITIVADDKQNILVNAYNNHKRGDTVCLK</sequence>